<feature type="transmembrane region" description="Helical" evidence="1">
    <location>
        <begin position="35"/>
        <end position="58"/>
    </location>
</feature>
<dbReference type="PANTHER" id="PTHR23542">
    <property type="match status" value="1"/>
</dbReference>
<proteinExistence type="predicted"/>
<dbReference type="InterPro" id="IPR036259">
    <property type="entry name" value="MFS_trans_sf"/>
</dbReference>
<evidence type="ECO:0000313" key="3">
    <source>
        <dbReference type="Proteomes" id="UP000215483"/>
    </source>
</evidence>
<dbReference type="OrthoDB" id="5243516at2"/>
<evidence type="ECO:0000256" key="1">
    <source>
        <dbReference type="SAM" id="Phobius"/>
    </source>
</evidence>
<keyword evidence="1" id="KW-0812">Transmembrane</keyword>
<sequence>MAGLLVLTGLFPAPVLTVSFVLVGELAPAGTVTEAFAWLVTLMTSGMALGSAAVGLVLEHGGPSRAAGCGVVGLTVSALMLLAGQSRLAADRQADAPASAVSTA</sequence>
<evidence type="ECO:0008006" key="4">
    <source>
        <dbReference type="Google" id="ProtNLM"/>
    </source>
</evidence>
<dbReference type="EMBL" id="MCGQ01000006">
    <property type="protein sequence ID" value="OXY99077.1"/>
    <property type="molecule type" value="Genomic_DNA"/>
</dbReference>
<feature type="transmembrane region" description="Helical" evidence="1">
    <location>
        <begin position="65"/>
        <end position="83"/>
    </location>
</feature>
<reference evidence="2 3" key="1">
    <citation type="submission" date="2016-07" db="EMBL/GenBank/DDBJ databases">
        <title>Draft genome of Streptomyces diastatochromogenes.</title>
        <authorList>
            <person name="Podduturi R."/>
            <person name="Lukassen M.B."/>
            <person name="Clausen N."/>
            <person name="Nielsen J.L."/>
            <person name="Jorgensen N.O."/>
        </authorList>
    </citation>
    <scope>NUCLEOTIDE SEQUENCE [LARGE SCALE GENOMIC DNA]</scope>
    <source>
        <strain evidence="2 3">DSM 40608</strain>
    </source>
</reference>
<dbReference type="Proteomes" id="UP000215483">
    <property type="component" value="Unassembled WGS sequence"/>
</dbReference>
<gene>
    <name evidence="2" type="ORF">BEK98_03605</name>
</gene>
<accession>A0A233STU7</accession>
<dbReference type="SUPFAM" id="SSF103473">
    <property type="entry name" value="MFS general substrate transporter"/>
    <property type="match status" value="1"/>
</dbReference>
<comment type="caution">
    <text evidence="2">The sequence shown here is derived from an EMBL/GenBank/DDBJ whole genome shotgun (WGS) entry which is preliminary data.</text>
</comment>
<dbReference type="PANTHER" id="PTHR23542:SF1">
    <property type="entry name" value="MAJOR FACILITATOR SUPERFAMILY (MFS) PROFILE DOMAIN-CONTAINING PROTEIN"/>
    <property type="match status" value="1"/>
</dbReference>
<dbReference type="RefSeq" id="WP_094214900.1">
    <property type="nucleotide sequence ID" value="NZ_MCGQ01000006.1"/>
</dbReference>
<keyword evidence="1" id="KW-1133">Transmembrane helix</keyword>
<keyword evidence="3" id="KW-1185">Reference proteome</keyword>
<name>A0A233STU7_STRDA</name>
<protein>
    <recommendedName>
        <fullName evidence="4">Major facilitator superfamily (MFS) profile domain-containing protein</fullName>
    </recommendedName>
</protein>
<evidence type="ECO:0000313" key="2">
    <source>
        <dbReference type="EMBL" id="OXY99077.1"/>
    </source>
</evidence>
<organism evidence="2 3">
    <name type="scientific">Streptomyces diastatochromogenes</name>
    <dbReference type="NCBI Taxonomy" id="42236"/>
    <lineage>
        <taxon>Bacteria</taxon>
        <taxon>Bacillati</taxon>
        <taxon>Actinomycetota</taxon>
        <taxon>Actinomycetes</taxon>
        <taxon>Kitasatosporales</taxon>
        <taxon>Streptomycetaceae</taxon>
        <taxon>Streptomyces</taxon>
    </lineage>
</organism>
<dbReference type="AlphaFoldDB" id="A0A233STU7"/>
<keyword evidence="1" id="KW-0472">Membrane</keyword>